<dbReference type="PANTHER" id="PTHR37422:SF23">
    <property type="entry name" value="TEICHURONIC ACID BIOSYNTHESIS PROTEIN TUAE"/>
    <property type="match status" value="1"/>
</dbReference>
<feature type="transmembrane region" description="Helical" evidence="2">
    <location>
        <begin position="158"/>
        <end position="176"/>
    </location>
</feature>
<dbReference type="InterPro" id="IPR051533">
    <property type="entry name" value="WaaL-like"/>
</dbReference>
<feature type="transmembrane region" description="Helical" evidence="2">
    <location>
        <begin position="482"/>
        <end position="501"/>
    </location>
</feature>
<keyword evidence="2" id="KW-0472">Membrane</keyword>
<gene>
    <name evidence="3" type="ORF">SAMN05192543_107142</name>
</gene>
<keyword evidence="2" id="KW-1133">Transmembrane helix</keyword>
<proteinExistence type="predicted"/>
<feature type="transmembrane region" description="Helical" evidence="2">
    <location>
        <begin position="213"/>
        <end position="231"/>
    </location>
</feature>
<organism evidence="3 4">
    <name type="scientific">Paraburkholderia megapolitana</name>
    <dbReference type="NCBI Taxonomy" id="420953"/>
    <lineage>
        <taxon>Bacteria</taxon>
        <taxon>Pseudomonadati</taxon>
        <taxon>Pseudomonadota</taxon>
        <taxon>Betaproteobacteria</taxon>
        <taxon>Burkholderiales</taxon>
        <taxon>Burkholderiaceae</taxon>
        <taxon>Paraburkholderia</taxon>
    </lineage>
</organism>
<feature type="transmembrane region" description="Helical" evidence="2">
    <location>
        <begin position="266"/>
        <end position="284"/>
    </location>
</feature>
<feature type="region of interest" description="Disordered" evidence="1">
    <location>
        <begin position="18"/>
        <end position="42"/>
    </location>
</feature>
<feature type="compositionally biased region" description="Low complexity" evidence="1">
    <location>
        <begin position="31"/>
        <end position="42"/>
    </location>
</feature>
<dbReference type="STRING" id="420953.SAMN05192543_107142"/>
<evidence type="ECO:0000313" key="4">
    <source>
        <dbReference type="Proteomes" id="UP000199548"/>
    </source>
</evidence>
<dbReference type="Proteomes" id="UP000199548">
    <property type="component" value="Unassembled WGS sequence"/>
</dbReference>
<feature type="transmembrane region" description="Helical" evidence="2">
    <location>
        <begin position="296"/>
        <end position="319"/>
    </location>
</feature>
<feature type="transmembrane region" description="Helical" evidence="2">
    <location>
        <begin position="331"/>
        <end position="350"/>
    </location>
</feature>
<feature type="transmembrane region" description="Helical" evidence="2">
    <location>
        <begin position="75"/>
        <end position="92"/>
    </location>
</feature>
<reference evidence="3 4" key="1">
    <citation type="submission" date="2016-10" db="EMBL/GenBank/DDBJ databases">
        <authorList>
            <person name="de Groot N.N."/>
        </authorList>
    </citation>
    <scope>NUCLEOTIDE SEQUENCE [LARGE SCALE GENOMIC DNA]</scope>
    <source>
        <strain evidence="3 4">LMG 23650</strain>
    </source>
</reference>
<evidence type="ECO:0000256" key="1">
    <source>
        <dbReference type="SAM" id="MobiDB-lite"/>
    </source>
</evidence>
<accession>A0A1I3RCJ9</accession>
<evidence type="ECO:0008006" key="5">
    <source>
        <dbReference type="Google" id="ProtNLM"/>
    </source>
</evidence>
<evidence type="ECO:0000313" key="3">
    <source>
        <dbReference type="EMBL" id="SFJ43542.1"/>
    </source>
</evidence>
<keyword evidence="2" id="KW-0812">Transmembrane</keyword>
<dbReference type="OrthoDB" id="7295126at2"/>
<feature type="transmembrane region" description="Helical" evidence="2">
    <location>
        <begin position="52"/>
        <end position="69"/>
    </location>
</feature>
<feature type="transmembrane region" description="Helical" evidence="2">
    <location>
        <begin position="182"/>
        <end position="201"/>
    </location>
</feature>
<dbReference type="RefSeq" id="WP_143098136.1">
    <property type="nucleotide sequence ID" value="NZ_CP041745.1"/>
</dbReference>
<feature type="transmembrane region" description="Helical" evidence="2">
    <location>
        <begin position="129"/>
        <end position="146"/>
    </location>
</feature>
<dbReference type="PANTHER" id="PTHR37422">
    <property type="entry name" value="TEICHURONIC ACID BIOSYNTHESIS PROTEIN TUAE"/>
    <property type="match status" value="1"/>
</dbReference>
<dbReference type="EMBL" id="FOQU01000007">
    <property type="protein sequence ID" value="SFJ43542.1"/>
    <property type="molecule type" value="Genomic_DNA"/>
</dbReference>
<keyword evidence="4" id="KW-1185">Reference proteome</keyword>
<name>A0A1I3RCJ9_9BURK</name>
<feature type="transmembrane region" description="Helical" evidence="2">
    <location>
        <begin position="383"/>
        <end position="406"/>
    </location>
</feature>
<sequence>MNTPSTWLDASAAPRAPLMARPGVSGRGEPVTASTGARRTAAGVTAPRGMRYPLPLPLAFFGITLLLIFAHQGRVIELFYPCGAFLIAVYFFRRSPAHYLGFVCWLFFLSPEVRRLADFMNGSFNPQSFVMVAPMLAVALCGFTLLRHVHVLGQRRAAPIVLIVLALFYAYIVGMVRAGPAAATFTLVNWLLPVLIAFRLVVTWRDYPLYRRVLVSTFTYGGLVMGIYGVLEYISPLPWDVFWLIASQMESEGHPVPFGMRVSSTMNSSGVFAMTMMSVLLMLLGAPGKMKMATGLAAIPALLFTSVRGAWGGFVIGLIYPLAMLDGRSRLRMIGGLLGFALLCAPLAMIGDVSDSIVQRFDTVQNLGKDDSYQARAEFYRNFLSVALTDIAGQGLGTTGLGTKLADDSSQQNLVFDSGLMEVPFVMGWPGTLLYTTGIVMLIWRAVRASLSRSQDRFAIAGVGLALAIFAMMIFVNTLIALPGMFFFIGVTMPVIGLRHARETRAVPQRPMRAVGAVR</sequence>
<dbReference type="AlphaFoldDB" id="A0A1I3RCJ9"/>
<evidence type="ECO:0000256" key="2">
    <source>
        <dbReference type="SAM" id="Phobius"/>
    </source>
</evidence>
<protein>
    <recommendedName>
        <fullName evidence="5">O-Antigen ligase</fullName>
    </recommendedName>
</protein>
<feature type="transmembrane region" description="Helical" evidence="2">
    <location>
        <begin position="426"/>
        <end position="446"/>
    </location>
</feature>
<feature type="transmembrane region" description="Helical" evidence="2">
    <location>
        <begin position="458"/>
        <end position="476"/>
    </location>
</feature>